<evidence type="ECO:0000259" key="2">
    <source>
        <dbReference type="Pfam" id="PF06259"/>
    </source>
</evidence>
<proteinExistence type="predicted"/>
<dbReference type="Proteomes" id="UP000285278">
    <property type="component" value="Unassembled WGS sequence"/>
</dbReference>
<organism evidence="3 4">
    <name type="scientific">Corynebacterium falsenii</name>
    <dbReference type="NCBI Taxonomy" id="108486"/>
    <lineage>
        <taxon>Bacteria</taxon>
        <taxon>Bacillati</taxon>
        <taxon>Actinomycetota</taxon>
        <taxon>Actinomycetes</taxon>
        <taxon>Mycobacteriales</taxon>
        <taxon>Corynebacteriaceae</taxon>
        <taxon>Corynebacterium</taxon>
    </lineage>
</organism>
<comment type="caution">
    <text evidence="3">The sequence shown here is derived from an EMBL/GenBank/DDBJ whole genome shotgun (WGS) entry which is preliminary data.</text>
</comment>
<evidence type="ECO:0000313" key="4">
    <source>
        <dbReference type="Proteomes" id="UP000285278"/>
    </source>
</evidence>
<reference evidence="3 4" key="1">
    <citation type="submission" date="2018-09" db="EMBL/GenBank/DDBJ databases">
        <title>Optimization and identification of Corynebacterium falsenii FN1-14 from fish paste.</title>
        <authorList>
            <person name="Daroonpunt R."/>
            <person name="Tanasupawat S."/>
        </authorList>
    </citation>
    <scope>NUCLEOTIDE SEQUENCE [LARGE SCALE GENOMIC DNA]</scope>
    <source>
        <strain evidence="3 4">FN1-14</strain>
    </source>
</reference>
<sequence length="428" mass="43239">MSITVADLEHSDAAGLAKLAEQLRFFGDGVQDDASWARDTAEWGEIWTGSAADAASRAADTSSAPLEALGFTVSAAGAVTDAQASALGGARTTVQAAMTVSRGLRFTVSPAGDVSAGALALLPTVGSSLSAMAQTLGVILRAAITFITGLDAAAGAALRAMLSGAPPAPGPARDIPHEAVAGGGVPIVETTGANGPIVTVGDVEKADQIITLVSGVGSSEPGATERTVAWARTQVEQAAAQGRSVAVVAWHDYKAPSNTAVGSLPFAAHAASGSLEKFQRGLRSANPNAQLTVVGYSYGSVVTGTAAEQGLTADNIHFWGSPGTRVPSASELDLHTREGSVPGDGRVETTLQPGDMISFTTGPFGGVHGPDPAAPNYSSPPQSGQGSPAESQPGWDSYAWRKILDALVCFRGESDAHSSYLADPQVSP</sequence>
<gene>
    <name evidence="3" type="ORF">D3M95_09185</name>
</gene>
<feature type="domain" description="DUF1023" evidence="2">
    <location>
        <begin position="198"/>
        <end position="335"/>
    </location>
</feature>
<dbReference type="InterPro" id="IPR010427">
    <property type="entry name" value="DUF1023"/>
</dbReference>
<dbReference type="EMBL" id="QXJK01000011">
    <property type="protein sequence ID" value="RIX33856.1"/>
    <property type="molecule type" value="Genomic_DNA"/>
</dbReference>
<dbReference type="SUPFAM" id="SSF53474">
    <property type="entry name" value="alpha/beta-Hydrolases"/>
    <property type="match status" value="1"/>
</dbReference>
<evidence type="ECO:0000256" key="1">
    <source>
        <dbReference type="SAM" id="MobiDB-lite"/>
    </source>
</evidence>
<dbReference type="InterPro" id="IPR029058">
    <property type="entry name" value="AB_hydrolase_fold"/>
</dbReference>
<feature type="region of interest" description="Disordered" evidence="1">
    <location>
        <begin position="359"/>
        <end position="395"/>
    </location>
</feature>
<keyword evidence="4" id="KW-1185">Reference proteome</keyword>
<protein>
    <submittedName>
        <fullName evidence="3">Cutinase family protein</fullName>
    </submittedName>
</protein>
<evidence type="ECO:0000313" key="3">
    <source>
        <dbReference type="EMBL" id="RIX33856.1"/>
    </source>
</evidence>
<feature type="region of interest" description="Disordered" evidence="1">
    <location>
        <begin position="327"/>
        <end position="346"/>
    </location>
</feature>
<dbReference type="AlphaFoldDB" id="A0A418Q5F5"/>
<dbReference type="Pfam" id="PF06259">
    <property type="entry name" value="Abhydrolase_8"/>
    <property type="match status" value="1"/>
</dbReference>
<dbReference type="OrthoDB" id="5969911at2"/>
<name>A0A418Q5F5_9CORY</name>
<dbReference type="RefSeq" id="WP_119665124.1">
    <property type="nucleotide sequence ID" value="NZ_JAQPSN010000006.1"/>
</dbReference>
<accession>A0A418Q5F5</accession>
<dbReference type="Gene3D" id="3.40.50.1820">
    <property type="entry name" value="alpha/beta hydrolase"/>
    <property type="match status" value="1"/>
</dbReference>
<feature type="compositionally biased region" description="Low complexity" evidence="1">
    <location>
        <begin position="379"/>
        <end position="394"/>
    </location>
</feature>
<dbReference type="STRING" id="1451189.CFAL_01175"/>